<dbReference type="Pfam" id="PF03891">
    <property type="entry name" value="DUF333"/>
    <property type="match status" value="1"/>
</dbReference>
<dbReference type="InterPro" id="IPR005590">
    <property type="entry name" value="DUF333"/>
</dbReference>
<keyword evidence="1" id="KW-0732">Signal</keyword>
<gene>
    <name evidence="2" type="ORF">LMG32879_001039</name>
</gene>
<dbReference type="PANTHER" id="PTHR38008">
    <property type="entry name" value="HEMOLYSIN-RELATED"/>
    <property type="match status" value="1"/>
</dbReference>
<protein>
    <submittedName>
        <fullName evidence="2">DUF333 domain-containing protein</fullName>
    </submittedName>
</protein>
<sequence>MKRIALVALVLVAGCAAKAEPPTRIGMPNPASVACIKAGGKLEIRTGAAGQYGMCHLPDGRVCEEWELFRTGKCVVPTP</sequence>
<evidence type="ECO:0000313" key="2">
    <source>
        <dbReference type="EMBL" id="CAI9120209.1"/>
    </source>
</evidence>
<dbReference type="EMBL" id="CATKSH010000004">
    <property type="protein sequence ID" value="CAI9120209.1"/>
    <property type="molecule type" value="Genomic_DNA"/>
</dbReference>
<name>A0AA35UV25_9PROT</name>
<evidence type="ECO:0000256" key="1">
    <source>
        <dbReference type="SAM" id="SignalP"/>
    </source>
</evidence>
<feature type="signal peptide" evidence="1">
    <location>
        <begin position="1"/>
        <end position="19"/>
    </location>
</feature>
<reference evidence="2" key="1">
    <citation type="submission" date="2023-03" db="EMBL/GenBank/DDBJ databases">
        <authorList>
            <person name="Cleenwerck I."/>
        </authorList>
    </citation>
    <scope>NUCLEOTIDE SEQUENCE</scope>
    <source>
        <strain evidence="2">LMG 32879</strain>
    </source>
</reference>
<evidence type="ECO:0000313" key="3">
    <source>
        <dbReference type="Proteomes" id="UP001176960"/>
    </source>
</evidence>
<proteinExistence type="predicted"/>
<organism evidence="2 3">
    <name type="scientific">Brytella acorum</name>
    <dbReference type="NCBI Taxonomy" id="2959299"/>
    <lineage>
        <taxon>Bacteria</taxon>
        <taxon>Pseudomonadati</taxon>
        <taxon>Pseudomonadota</taxon>
        <taxon>Alphaproteobacteria</taxon>
        <taxon>Acetobacterales</taxon>
        <taxon>Acetobacteraceae</taxon>
        <taxon>Brytella</taxon>
    </lineage>
</organism>
<dbReference type="PANTHER" id="PTHR38008:SF2">
    <property type="entry name" value="HEMOLYSIN"/>
    <property type="match status" value="1"/>
</dbReference>
<comment type="caution">
    <text evidence="2">The sequence shown here is derived from an EMBL/GenBank/DDBJ whole genome shotgun (WGS) entry which is preliminary data.</text>
</comment>
<dbReference type="PROSITE" id="PS51257">
    <property type="entry name" value="PROKAR_LIPOPROTEIN"/>
    <property type="match status" value="1"/>
</dbReference>
<keyword evidence="3" id="KW-1185">Reference proteome</keyword>
<dbReference type="AlphaFoldDB" id="A0AA35UV25"/>
<dbReference type="Proteomes" id="UP001176960">
    <property type="component" value="Unassembled WGS sequence"/>
</dbReference>
<feature type="chain" id="PRO_5041369846" evidence="1">
    <location>
        <begin position="20"/>
        <end position="79"/>
    </location>
</feature>
<accession>A0AA35UV25</accession>
<dbReference type="RefSeq" id="WP_289841992.1">
    <property type="nucleotide sequence ID" value="NZ_CATKSH010000004.1"/>
</dbReference>